<reference evidence="12 13" key="1">
    <citation type="submission" date="2020-08" db="EMBL/GenBank/DDBJ databases">
        <title>Genomic Encyclopedia of Type Strains, Phase IV (KMG-IV): sequencing the most valuable type-strain genomes for metagenomic binning, comparative biology and taxonomic classification.</title>
        <authorList>
            <person name="Goeker M."/>
        </authorList>
    </citation>
    <scope>NUCLEOTIDE SEQUENCE [LARGE SCALE GENOMIC DNA]</scope>
    <source>
        <strain evidence="12 13">DSM 24448</strain>
    </source>
</reference>
<feature type="transmembrane region" description="Helical" evidence="10">
    <location>
        <begin position="23"/>
        <end position="45"/>
    </location>
</feature>
<evidence type="ECO:0000256" key="7">
    <source>
        <dbReference type="ARBA" id="ARBA00024197"/>
    </source>
</evidence>
<accession>A0A7W9A1C4</accession>
<keyword evidence="13" id="KW-1185">Reference proteome</keyword>
<evidence type="ECO:0000256" key="1">
    <source>
        <dbReference type="ARBA" id="ARBA00004401"/>
    </source>
</evidence>
<protein>
    <recommendedName>
        <fullName evidence="8">Ancillary SecYEG translocon subunit</fullName>
    </recommendedName>
</protein>
<evidence type="ECO:0000256" key="8">
    <source>
        <dbReference type="ARBA" id="ARBA00024235"/>
    </source>
</evidence>
<evidence type="ECO:0000256" key="4">
    <source>
        <dbReference type="ARBA" id="ARBA00022989"/>
    </source>
</evidence>
<evidence type="ECO:0000313" key="12">
    <source>
        <dbReference type="EMBL" id="MBB5659355.1"/>
    </source>
</evidence>
<feature type="domain" description="Ancillary SecYEG translocon subunit/Cell division coordinator CpoB TPR" evidence="11">
    <location>
        <begin position="26"/>
        <end position="146"/>
    </location>
</feature>
<evidence type="ECO:0000256" key="2">
    <source>
        <dbReference type="ARBA" id="ARBA00022475"/>
    </source>
</evidence>
<evidence type="ECO:0000256" key="6">
    <source>
        <dbReference type="ARBA" id="ARBA00023186"/>
    </source>
</evidence>
<organism evidence="12 13">
    <name type="scientific">Brevundimonas halotolerans</name>
    <dbReference type="NCBI Taxonomy" id="69670"/>
    <lineage>
        <taxon>Bacteria</taxon>
        <taxon>Pseudomonadati</taxon>
        <taxon>Pseudomonadota</taxon>
        <taxon>Alphaproteobacteria</taxon>
        <taxon>Caulobacterales</taxon>
        <taxon>Caulobacteraceae</taxon>
        <taxon>Brevundimonas</taxon>
    </lineage>
</organism>
<sequence>MTDIFEQVEEELRSDRYKRLARTWLPVVGGILVLALIAALGWWGWQSYQTSRAANASVAYERGIEALQTNDLAAAESAFAEAEREGNGAYKSMALAQRAGLALAANRVDEAIELLDRSARAVGDPLLSDSSAFKAALLVMDTDATYEDIEGRLTPLTREGRPFRPQALEAMAMAQLQFGKNTEARATFVQLQLGQDVPDTVRQRAQAAIAMIDGGTLGSLPGTLAAQKAPPEVVSPQEAGASPEAQAQAPASAQPAPAE</sequence>
<evidence type="ECO:0000256" key="10">
    <source>
        <dbReference type="SAM" id="Phobius"/>
    </source>
</evidence>
<evidence type="ECO:0000256" key="5">
    <source>
        <dbReference type="ARBA" id="ARBA00023136"/>
    </source>
</evidence>
<dbReference type="InterPro" id="IPR011990">
    <property type="entry name" value="TPR-like_helical_dom_sf"/>
</dbReference>
<dbReference type="GO" id="GO:0044877">
    <property type="term" value="F:protein-containing complex binding"/>
    <property type="evidence" value="ECO:0007669"/>
    <property type="project" value="InterPro"/>
</dbReference>
<dbReference type="InterPro" id="IPR018704">
    <property type="entry name" value="SecYEG/CpoB_TPR"/>
</dbReference>
<comment type="similarity">
    <text evidence="7">Belongs to the YfgM family.</text>
</comment>
<proteinExistence type="inferred from homology"/>
<dbReference type="Proteomes" id="UP000548978">
    <property type="component" value="Unassembled WGS sequence"/>
</dbReference>
<evidence type="ECO:0000256" key="3">
    <source>
        <dbReference type="ARBA" id="ARBA00022692"/>
    </source>
</evidence>
<comment type="subcellular location">
    <subcellularLocation>
        <location evidence="1">Cell membrane</location>
        <topology evidence="1">Single-pass type II membrane protein</topology>
    </subcellularLocation>
</comment>
<keyword evidence="3 10" id="KW-0812">Transmembrane</keyword>
<feature type="compositionally biased region" description="Low complexity" evidence="9">
    <location>
        <begin position="236"/>
        <end position="259"/>
    </location>
</feature>
<dbReference type="RefSeq" id="WP_123286371.1">
    <property type="nucleotide sequence ID" value="NZ_JACIJB010000001.1"/>
</dbReference>
<keyword evidence="6" id="KW-0143">Chaperone</keyword>
<evidence type="ECO:0000256" key="9">
    <source>
        <dbReference type="SAM" id="MobiDB-lite"/>
    </source>
</evidence>
<dbReference type="Gene3D" id="1.25.40.10">
    <property type="entry name" value="Tetratricopeptide repeat domain"/>
    <property type="match status" value="1"/>
</dbReference>
<gene>
    <name evidence="12" type="ORF">FHS65_000073</name>
</gene>
<dbReference type="OrthoDB" id="7173339at2"/>
<keyword evidence="5 10" id="KW-0472">Membrane</keyword>
<dbReference type="AlphaFoldDB" id="A0A7W9A1C4"/>
<dbReference type="PANTHER" id="PTHR38035:SF1">
    <property type="entry name" value="ANCILLARY SECYEG TRANSLOCON SUBUNIT"/>
    <property type="match status" value="1"/>
</dbReference>
<dbReference type="GO" id="GO:0005886">
    <property type="term" value="C:plasma membrane"/>
    <property type="evidence" value="ECO:0007669"/>
    <property type="project" value="UniProtKB-SubCell"/>
</dbReference>
<dbReference type="EMBL" id="JACIJB010000001">
    <property type="protein sequence ID" value="MBB5659355.1"/>
    <property type="molecule type" value="Genomic_DNA"/>
</dbReference>
<evidence type="ECO:0000259" key="11">
    <source>
        <dbReference type="Pfam" id="PF09976"/>
    </source>
</evidence>
<dbReference type="InterPro" id="IPR026039">
    <property type="entry name" value="YfgM"/>
</dbReference>
<dbReference type="Pfam" id="PF09976">
    <property type="entry name" value="TPR_21"/>
    <property type="match status" value="1"/>
</dbReference>
<comment type="caution">
    <text evidence="12">The sequence shown here is derived from an EMBL/GenBank/DDBJ whole genome shotgun (WGS) entry which is preliminary data.</text>
</comment>
<feature type="region of interest" description="Disordered" evidence="9">
    <location>
        <begin position="220"/>
        <end position="259"/>
    </location>
</feature>
<keyword evidence="2" id="KW-1003">Cell membrane</keyword>
<keyword evidence="4 10" id="KW-1133">Transmembrane helix</keyword>
<dbReference type="PANTHER" id="PTHR38035">
    <property type="entry name" value="UPF0070 PROTEIN YFGM"/>
    <property type="match status" value="1"/>
</dbReference>
<evidence type="ECO:0000313" key="13">
    <source>
        <dbReference type="Proteomes" id="UP000548978"/>
    </source>
</evidence>
<name>A0A7W9A1C4_9CAUL</name>
<dbReference type="SUPFAM" id="SSF48452">
    <property type="entry name" value="TPR-like"/>
    <property type="match status" value="1"/>
</dbReference>